<sequence>MLRLMLRGTKVCVALLRWLQFQVVDLMVSIEVPKVTELGINGSSRYEMILLRPLFARFLPNLARHWYDTYALPGVQLKERARFLFTVVRILFDRLHYRRFKLVRQKVYQLRFAELSVSNKVLHGWLNRKPSADIPEDQEIALIEKLKDQGSSGPFGDAALDWRAGRRWRDLGSVIQDIVWHTAQEERSGEWFDIHATL</sequence>
<keyword evidence="1" id="KW-0732">Signal</keyword>
<comment type="caution">
    <text evidence="2">The sequence shown here is derived from an EMBL/GenBank/DDBJ whole genome shotgun (WGS) entry which is preliminary data.</text>
</comment>
<protein>
    <recommendedName>
        <fullName evidence="4">Peroxisomal membrane protein PEX16</fullName>
    </recommendedName>
</protein>
<organism evidence="2 3">
    <name type="scientific">Polarella glacialis</name>
    <name type="common">Dinoflagellate</name>
    <dbReference type="NCBI Taxonomy" id="89957"/>
    <lineage>
        <taxon>Eukaryota</taxon>
        <taxon>Sar</taxon>
        <taxon>Alveolata</taxon>
        <taxon>Dinophyceae</taxon>
        <taxon>Suessiales</taxon>
        <taxon>Suessiaceae</taxon>
        <taxon>Polarella</taxon>
    </lineage>
</organism>
<feature type="chain" id="PRO_5032718813" description="Peroxisomal membrane protein PEX16" evidence="1">
    <location>
        <begin position="27"/>
        <end position="198"/>
    </location>
</feature>
<evidence type="ECO:0000256" key="1">
    <source>
        <dbReference type="SAM" id="SignalP"/>
    </source>
</evidence>
<gene>
    <name evidence="2" type="ORF">PGLA2088_LOCUS20119</name>
</gene>
<name>A0A813JJY4_POLGL</name>
<proteinExistence type="predicted"/>
<dbReference type="Proteomes" id="UP000626109">
    <property type="component" value="Unassembled WGS sequence"/>
</dbReference>
<dbReference type="AlphaFoldDB" id="A0A813JJY4"/>
<accession>A0A813JJY4</accession>
<evidence type="ECO:0008006" key="4">
    <source>
        <dbReference type="Google" id="ProtNLM"/>
    </source>
</evidence>
<evidence type="ECO:0000313" key="3">
    <source>
        <dbReference type="Proteomes" id="UP000626109"/>
    </source>
</evidence>
<dbReference type="EMBL" id="CAJNNW010025356">
    <property type="protein sequence ID" value="CAE8676961.1"/>
    <property type="molecule type" value="Genomic_DNA"/>
</dbReference>
<evidence type="ECO:0000313" key="2">
    <source>
        <dbReference type="EMBL" id="CAE8676961.1"/>
    </source>
</evidence>
<reference evidence="2" key="1">
    <citation type="submission" date="2021-02" db="EMBL/GenBank/DDBJ databases">
        <authorList>
            <person name="Dougan E. K."/>
            <person name="Rhodes N."/>
            <person name="Thang M."/>
            <person name="Chan C."/>
        </authorList>
    </citation>
    <scope>NUCLEOTIDE SEQUENCE</scope>
</reference>
<feature type="signal peptide" evidence="1">
    <location>
        <begin position="1"/>
        <end position="26"/>
    </location>
</feature>